<dbReference type="RefSeq" id="WP_237821048.1">
    <property type="nucleotide sequence ID" value="NZ_JAKLTQ010000007.1"/>
</dbReference>
<dbReference type="PANTHER" id="PTHR43235">
    <property type="entry name" value="GLUTAMINE AMIDOTRANSFERASE PB2B2.05-RELATED"/>
    <property type="match status" value="1"/>
</dbReference>
<protein>
    <submittedName>
        <fullName evidence="1">Gamma-glutamyl-gamma-aminobutyrate hydrolase family protein</fullName>
    </submittedName>
</protein>
<organism evidence="1 2">
    <name type="scientific">Arthrobacter hankyongi</name>
    <dbReference type="NCBI Taxonomy" id="2904801"/>
    <lineage>
        <taxon>Bacteria</taxon>
        <taxon>Bacillati</taxon>
        <taxon>Actinomycetota</taxon>
        <taxon>Actinomycetes</taxon>
        <taxon>Micrococcales</taxon>
        <taxon>Micrococcaceae</taxon>
        <taxon>Arthrobacter</taxon>
    </lineage>
</organism>
<proteinExistence type="predicted"/>
<keyword evidence="2" id="KW-1185">Reference proteome</keyword>
<dbReference type="Pfam" id="PF07722">
    <property type="entry name" value="Peptidase_C26"/>
    <property type="match status" value="1"/>
</dbReference>
<dbReference type="GO" id="GO:0016787">
    <property type="term" value="F:hydrolase activity"/>
    <property type="evidence" value="ECO:0007669"/>
    <property type="project" value="UniProtKB-KW"/>
</dbReference>
<dbReference type="PANTHER" id="PTHR43235:SF1">
    <property type="entry name" value="GLUTAMINE AMIDOTRANSFERASE PB2B2.05-RELATED"/>
    <property type="match status" value="1"/>
</dbReference>
<comment type="caution">
    <text evidence="1">The sequence shown here is derived from an EMBL/GenBank/DDBJ whole genome shotgun (WGS) entry which is preliminary data.</text>
</comment>
<dbReference type="InterPro" id="IPR029062">
    <property type="entry name" value="Class_I_gatase-like"/>
</dbReference>
<dbReference type="Gene3D" id="3.40.50.880">
    <property type="match status" value="1"/>
</dbReference>
<reference evidence="1" key="1">
    <citation type="submission" date="2022-01" db="EMBL/GenBank/DDBJ databases">
        <authorList>
            <person name="Jo J.-H."/>
            <person name="Im W.-T."/>
        </authorList>
    </citation>
    <scope>NUCLEOTIDE SEQUENCE</scope>
    <source>
        <strain evidence="1">I2-34</strain>
    </source>
</reference>
<dbReference type="InterPro" id="IPR044668">
    <property type="entry name" value="PuuD-like"/>
</dbReference>
<accession>A0ABS9L7G8</accession>
<sequence length="245" mass="25663">MSARIGIPVRLSDPALDNRVAVANRLIGFITDHVSAAGGTPVPLTPESWAAGPAIDGLLLPGGGDLHPGCYGQEPDPRVYDTNPAQDDLDFAAARHALAAGLPLFGICRGMQLINVLYGGTLIQDLPPSEVDHRHRRTADPAGAFTRHPVDIAPGSRLAGLLGTTAPTASAHHQAVDRLGGGLMVTARAADGCIEAIEDPARQVLGVQWHPEMLAGEDPRQRALFEALVDAAGQKKRMQPSGNLC</sequence>
<dbReference type="EMBL" id="JAKLTQ010000007">
    <property type="protein sequence ID" value="MCG2622595.1"/>
    <property type="molecule type" value="Genomic_DNA"/>
</dbReference>
<dbReference type="InterPro" id="IPR011697">
    <property type="entry name" value="Peptidase_C26"/>
</dbReference>
<evidence type="ECO:0000313" key="2">
    <source>
        <dbReference type="Proteomes" id="UP001165368"/>
    </source>
</evidence>
<dbReference type="SUPFAM" id="SSF52317">
    <property type="entry name" value="Class I glutamine amidotransferase-like"/>
    <property type="match status" value="1"/>
</dbReference>
<evidence type="ECO:0000313" key="1">
    <source>
        <dbReference type="EMBL" id="MCG2622595.1"/>
    </source>
</evidence>
<dbReference type="PROSITE" id="PS51273">
    <property type="entry name" value="GATASE_TYPE_1"/>
    <property type="match status" value="1"/>
</dbReference>
<gene>
    <name evidence="1" type="ORF">LVY72_11805</name>
</gene>
<dbReference type="Proteomes" id="UP001165368">
    <property type="component" value="Unassembled WGS sequence"/>
</dbReference>
<keyword evidence="1" id="KW-0378">Hydrolase</keyword>
<name>A0ABS9L7G8_9MICC</name>